<keyword evidence="1" id="KW-1133">Transmembrane helix</keyword>
<sequence length="324" mass="35893">MDATIEIGTVLSGVLFGLITSQTVYFKTFPKDSRFCKVWVGALWIVELVHTACIFNALYMYTVTGYGDPSSLERFPVSLSVSIALHGAAVIIVQFFFTYRISKFVQKMHYLFVVAVCLLFVRFVAFIVLGAAAAKMTALSDFMRSWKPLILFDLISCGATDVMMSSFLVYQLARGRSYVHQRTLALMDKLIMWSVETCLVTTASTVAIIICFLTMGENFVWLGVLLVQPKIFSNALLANLNSRSAFRDAASSNFHEMTLSRPHFSPGRVTMSKQSETFNDKFLQSPAQDSFPTTDSPVEEIFSGPSTPVDAGGSHAIAFDSMQV</sequence>
<comment type="caution">
    <text evidence="3">The sequence shown here is derived from an EMBL/GenBank/DDBJ whole genome shotgun (WGS) entry which is preliminary data.</text>
</comment>
<feature type="transmembrane region" description="Helical" evidence="1">
    <location>
        <begin position="219"/>
        <end position="237"/>
    </location>
</feature>
<proteinExistence type="predicted"/>
<protein>
    <recommendedName>
        <fullName evidence="2">DUF6534 domain-containing protein</fullName>
    </recommendedName>
</protein>
<feature type="domain" description="DUF6534" evidence="2">
    <location>
        <begin position="159"/>
        <end position="244"/>
    </location>
</feature>
<dbReference type="PANTHER" id="PTHR40465">
    <property type="entry name" value="CHROMOSOME 1, WHOLE GENOME SHOTGUN SEQUENCE"/>
    <property type="match status" value="1"/>
</dbReference>
<keyword evidence="4" id="KW-1185">Reference proteome</keyword>
<evidence type="ECO:0000259" key="2">
    <source>
        <dbReference type="Pfam" id="PF20152"/>
    </source>
</evidence>
<dbReference type="EMBL" id="JARIHO010000110">
    <property type="protein sequence ID" value="KAJ7302918.1"/>
    <property type="molecule type" value="Genomic_DNA"/>
</dbReference>
<evidence type="ECO:0000313" key="4">
    <source>
        <dbReference type="Proteomes" id="UP001218218"/>
    </source>
</evidence>
<feature type="transmembrane region" description="Helical" evidence="1">
    <location>
        <begin position="38"/>
        <end position="59"/>
    </location>
</feature>
<name>A0AAD6Z188_9AGAR</name>
<accession>A0AAD6Z188</accession>
<keyword evidence="1" id="KW-0472">Membrane</keyword>
<dbReference type="AlphaFoldDB" id="A0AAD6Z188"/>
<keyword evidence="1" id="KW-0812">Transmembrane</keyword>
<evidence type="ECO:0000256" key="1">
    <source>
        <dbReference type="SAM" id="Phobius"/>
    </source>
</evidence>
<feature type="transmembrane region" description="Helical" evidence="1">
    <location>
        <begin position="79"/>
        <end position="99"/>
    </location>
</feature>
<dbReference type="Pfam" id="PF20152">
    <property type="entry name" value="DUF6534"/>
    <property type="match status" value="1"/>
</dbReference>
<organism evidence="3 4">
    <name type="scientific">Mycena albidolilacea</name>
    <dbReference type="NCBI Taxonomy" id="1033008"/>
    <lineage>
        <taxon>Eukaryota</taxon>
        <taxon>Fungi</taxon>
        <taxon>Dikarya</taxon>
        <taxon>Basidiomycota</taxon>
        <taxon>Agaricomycotina</taxon>
        <taxon>Agaricomycetes</taxon>
        <taxon>Agaricomycetidae</taxon>
        <taxon>Agaricales</taxon>
        <taxon>Marasmiineae</taxon>
        <taxon>Mycenaceae</taxon>
        <taxon>Mycena</taxon>
    </lineage>
</organism>
<reference evidence="3" key="1">
    <citation type="submission" date="2023-03" db="EMBL/GenBank/DDBJ databases">
        <title>Massive genome expansion in bonnet fungi (Mycena s.s.) driven by repeated elements and novel gene families across ecological guilds.</title>
        <authorList>
            <consortium name="Lawrence Berkeley National Laboratory"/>
            <person name="Harder C.B."/>
            <person name="Miyauchi S."/>
            <person name="Viragh M."/>
            <person name="Kuo A."/>
            <person name="Thoen E."/>
            <person name="Andreopoulos B."/>
            <person name="Lu D."/>
            <person name="Skrede I."/>
            <person name="Drula E."/>
            <person name="Henrissat B."/>
            <person name="Morin E."/>
            <person name="Kohler A."/>
            <person name="Barry K."/>
            <person name="LaButti K."/>
            <person name="Morin E."/>
            <person name="Salamov A."/>
            <person name="Lipzen A."/>
            <person name="Mereny Z."/>
            <person name="Hegedus B."/>
            <person name="Baldrian P."/>
            <person name="Stursova M."/>
            <person name="Weitz H."/>
            <person name="Taylor A."/>
            <person name="Grigoriev I.V."/>
            <person name="Nagy L.G."/>
            <person name="Martin F."/>
            <person name="Kauserud H."/>
        </authorList>
    </citation>
    <scope>NUCLEOTIDE SEQUENCE</scope>
    <source>
        <strain evidence="3">CBHHK002</strain>
    </source>
</reference>
<gene>
    <name evidence="3" type="ORF">DFH08DRAFT_977487</name>
</gene>
<dbReference type="InterPro" id="IPR045339">
    <property type="entry name" value="DUF6534"/>
</dbReference>
<evidence type="ECO:0000313" key="3">
    <source>
        <dbReference type="EMBL" id="KAJ7302918.1"/>
    </source>
</evidence>
<dbReference type="Proteomes" id="UP001218218">
    <property type="component" value="Unassembled WGS sequence"/>
</dbReference>
<feature type="transmembrane region" description="Helical" evidence="1">
    <location>
        <begin position="190"/>
        <end position="213"/>
    </location>
</feature>
<feature type="transmembrane region" description="Helical" evidence="1">
    <location>
        <begin position="111"/>
        <end position="134"/>
    </location>
</feature>
<feature type="transmembrane region" description="Helical" evidence="1">
    <location>
        <begin position="6"/>
        <end position="26"/>
    </location>
</feature>
<dbReference type="PANTHER" id="PTHR40465:SF1">
    <property type="entry name" value="DUF6534 DOMAIN-CONTAINING PROTEIN"/>
    <property type="match status" value="1"/>
</dbReference>
<feature type="transmembrane region" description="Helical" evidence="1">
    <location>
        <begin position="149"/>
        <end position="170"/>
    </location>
</feature>